<dbReference type="RefSeq" id="WP_184245537.1">
    <property type="nucleotide sequence ID" value="NZ_JACHLR010000010.1"/>
</dbReference>
<keyword evidence="3" id="KW-1185">Reference proteome</keyword>
<sequence length="418" mass="45231">MTEPFIVTEASTWIARGRTPEHAEALAQAWRDFPDLQPSAPLADRMERMRQRVAAMRPVNDAISEQTARDREAANFAFTTRRIDAGAHDARDIAILHARDTYGYRWLAAVRYSEGRLAAEAGWTRRNVLDEPEAYARGFADGGGDEADIFDAARRSFAAARDAAALKEDAAAGRPLPSTWPKPSDQHRPASWPRRLLIIAEQPASSLALLAQVPIGAVVVLTSSRGFVPLADLGNDVAEAMTPAQADALAVDPTQHASLLATLAGREVDDVLVAADGEYLRVIDAHARALPLCRTMERTRNTPLQQRQHLRLWLARGFAPGENLGAGHIRWSKRAQGFAASLGEFKARVDPSHTGRGARILITTEGGLPATGFATSAGAILDPEVQVTSKARLKAEMERALRAFGAATRLIGANQVLV</sequence>
<feature type="region of interest" description="Disordered" evidence="1">
    <location>
        <begin position="168"/>
        <end position="189"/>
    </location>
</feature>
<evidence type="ECO:0000313" key="3">
    <source>
        <dbReference type="Proteomes" id="UP000555448"/>
    </source>
</evidence>
<proteinExistence type="predicted"/>
<dbReference type="Proteomes" id="UP000555448">
    <property type="component" value="Unassembled WGS sequence"/>
</dbReference>
<accession>A0A7W7NW47</accession>
<name>A0A7W7NW47_9SPHN</name>
<comment type="caution">
    <text evidence="2">The sequence shown here is derived from an EMBL/GenBank/DDBJ whole genome shotgun (WGS) entry which is preliminary data.</text>
</comment>
<reference evidence="2 3" key="1">
    <citation type="submission" date="2020-08" db="EMBL/GenBank/DDBJ databases">
        <title>Functional genomics of gut bacteria from endangered species of beetles.</title>
        <authorList>
            <person name="Carlos-Shanley C."/>
        </authorList>
    </citation>
    <scope>NUCLEOTIDE SEQUENCE [LARGE SCALE GENOMIC DNA]</scope>
    <source>
        <strain evidence="2 3">S00245</strain>
    </source>
</reference>
<dbReference type="EMBL" id="JACHLR010000010">
    <property type="protein sequence ID" value="MBB4859163.1"/>
    <property type="molecule type" value="Genomic_DNA"/>
</dbReference>
<evidence type="ECO:0000256" key="1">
    <source>
        <dbReference type="SAM" id="MobiDB-lite"/>
    </source>
</evidence>
<organism evidence="2 3">
    <name type="scientific">Novosphingobium chloroacetimidivorans</name>
    <dbReference type="NCBI Taxonomy" id="1428314"/>
    <lineage>
        <taxon>Bacteria</taxon>
        <taxon>Pseudomonadati</taxon>
        <taxon>Pseudomonadota</taxon>
        <taxon>Alphaproteobacteria</taxon>
        <taxon>Sphingomonadales</taxon>
        <taxon>Sphingomonadaceae</taxon>
        <taxon>Novosphingobium</taxon>
    </lineage>
</organism>
<protein>
    <submittedName>
        <fullName evidence="2">Uncharacterized protein</fullName>
    </submittedName>
</protein>
<evidence type="ECO:0000313" key="2">
    <source>
        <dbReference type="EMBL" id="MBB4859163.1"/>
    </source>
</evidence>
<gene>
    <name evidence="2" type="ORF">HNO88_002492</name>
</gene>
<dbReference type="AlphaFoldDB" id="A0A7W7NW47"/>